<dbReference type="PROSITE" id="PS50048">
    <property type="entry name" value="ZN2_CY6_FUNGAL_2"/>
    <property type="match status" value="1"/>
</dbReference>
<dbReference type="EMBL" id="JAODAN010000010">
    <property type="protein sequence ID" value="KAK1921763.1"/>
    <property type="molecule type" value="Genomic_DNA"/>
</dbReference>
<dbReference type="PANTHER" id="PTHR31001:SF87">
    <property type="entry name" value="COL-21"/>
    <property type="match status" value="1"/>
</dbReference>
<name>A0AAD9FNS4_PAPLA</name>
<sequence>MSSTYHPSPARTSTSIQDHRSPSQSALPPFSRSNEGERQASNNNTQPPASPANVNKHPATDEESGKKPKKRRTALSCAECAKRKQRCDRLTPCQHCKARRVPELCVPYTRTTSPPPRNRQDAKDIKTEDGKSGQATIRAPSTLPTLSVRVSRIEALLNVVVNRVEGLEGKALSDWRINHAPATSPPPRRPGMNSSRRNSTHDPSPSPSPSPPPTANDGDQESVEVEGSGDGDEVAGLDIDSSMRNPLPQSMLPSSKEGGVSLALDYHGTPAEQLEKLFKDCGVSPDKVHDLMRELPNEEHANRLLDWFFSKVNYVRYPIDEYMFRKSYAELYQSRNINPRSVLFLPLVYIVFSISTRVAPDAWGLSEDDKRTSSLRFYWNSKNAVLIAQAVKAETVQLVETKILTGLYLILMYDRRLAEGWVEFRSAISIAQALGLHRDGTKLRLDRYTTEYRRRIWSYLIHADATYSCLLGRPTSLDPRFSDTRPPSNINLSDILAGQDQPKSHDEPTFATYLILRRGLGEIVAKVTEHFQLLSDPVQYRDVEAIDADFKDFVASLPPAFSMTDPDKSWDDKLWFLPIHRYYIQTEILHFTIILHRPWLLRKLRSNRYALSRSACIEAAVSDFKIRQAFKKDVPDFFETLLASSFREFNVAMIAGISSIMDPGNEHAAEMREILATFLDQHPHDPSADDFSKKESAIIYTLSRRAKEIEEKRYAEKISRPRSGSYRLGTQDNISAERHEPMPHPRKSPVTGFLSRQSPMQPTSGTGSPDDDQPQQLLDHWLMSNTPFGPPLSSLNPSQSTYQTGNSFPAMPTAPYPQPDMWGNPDGAMVTPTPGLGVMFPPQPLEYLPQGGYGTNPNGYAMPGMDGQWGDGNSSQYWNNLVDRISGIVAPGYGDASVPSL</sequence>
<dbReference type="InterPro" id="IPR001138">
    <property type="entry name" value="Zn2Cys6_DnaBD"/>
</dbReference>
<gene>
    <name evidence="6" type="ORF">DB88DRAFT_513032</name>
</gene>
<dbReference type="SUPFAM" id="SSF57701">
    <property type="entry name" value="Zn2/Cys6 DNA-binding domain"/>
    <property type="match status" value="1"/>
</dbReference>
<dbReference type="Gene3D" id="4.10.240.10">
    <property type="entry name" value="Zn(2)-C6 fungal-type DNA-binding domain"/>
    <property type="match status" value="1"/>
</dbReference>
<accession>A0AAD9FNS4</accession>
<dbReference type="CDD" id="cd00067">
    <property type="entry name" value="GAL4"/>
    <property type="match status" value="1"/>
</dbReference>
<feature type="region of interest" description="Disordered" evidence="4">
    <location>
        <begin position="177"/>
        <end position="258"/>
    </location>
</feature>
<dbReference type="PANTHER" id="PTHR31001">
    <property type="entry name" value="UNCHARACTERIZED TRANSCRIPTIONAL REGULATORY PROTEIN"/>
    <property type="match status" value="1"/>
</dbReference>
<evidence type="ECO:0000313" key="6">
    <source>
        <dbReference type="EMBL" id="KAK1921763.1"/>
    </source>
</evidence>
<evidence type="ECO:0000256" key="4">
    <source>
        <dbReference type="SAM" id="MobiDB-lite"/>
    </source>
</evidence>
<protein>
    <submittedName>
        <fullName evidence="6">Nucleus protein</fullName>
    </submittedName>
</protein>
<feature type="compositionally biased region" description="Basic and acidic residues" evidence="4">
    <location>
        <begin position="118"/>
        <end position="131"/>
    </location>
</feature>
<feature type="region of interest" description="Disordered" evidence="4">
    <location>
        <begin position="1"/>
        <end position="78"/>
    </location>
</feature>
<dbReference type="GO" id="GO:0000981">
    <property type="term" value="F:DNA-binding transcription factor activity, RNA polymerase II-specific"/>
    <property type="evidence" value="ECO:0007669"/>
    <property type="project" value="InterPro"/>
</dbReference>
<evidence type="ECO:0000313" key="7">
    <source>
        <dbReference type="Proteomes" id="UP001182556"/>
    </source>
</evidence>
<evidence type="ECO:0000256" key="2">
    <source>
        <dbReference type="ARBA" id="ARBA00022723"/>
    </source>
</evidence>
<dbReference type="AlphaFoldDB" id="A0AAD9FNS4"/>
<keyword evidence="2" id="KW-0479">Metal-binding</keyword>
<dbReference type="GO" id="GO:0003677">
    <property type="term" value="F:DNA binding"/>
    <property type="evidence" value="ECO:0007669"/>
    <property type="project" value="InterPro"/>
</dbReference>
<evidence type="ECO:0000256" key="1">
    <source>
        <dbReference type="ARBA" id="ARBA00004123"/>
    </source>
</evidence>
<dbReference type="GO" id="GO:0008270">
    <property type="term" value="F:zinc ion binding"/>
    <property type="evidence" value="ECO:0007669"/>
    <property type="project" value="InterPro"/>
</dbReference>
<evidence type="ECO:0000259" key="5">
    <source>
        <dbReference type="PROSITE" id="PS50048"/>
    </source>
</evidence>
<dbReference type="SMART" id="SM00906">
    <property type="entry name" value="Fungal_trans"/>
    <property type="match status" value="1"/>
</dbReference>
<proteinExistence type="predicted"/>
<feature type="compositionally biased region" description="Acidic residues" evidence="4">
    <location>
        <begin position="218"/>
        <end position="235"/>
    </location>
</feature>
<feature type="compositionally biased region" description="Polar residues" evidence="4">
    <location>
        <begin position="1"/>
        <end position="26"/>
    </location>
</feature>
<dbReference type="InterPro" id="IPR050613">
    <property type="entry name" value="Sec_Metabolite_Reg"/>
</dbReference>
<feature type="domain" description="Zn(2)-C6 fungal-type" evidence="5">
    <location>
        <begin position="76"/>
        <end position="106"/>
    </location>
</feature>
<dbReference type="PROSITE" id="PS00463">
    <property type="entry name" value="ZN2_CY6_FUNGAL_1"/>
    <property type="match status" value="1"/>
</dbReference>
<feature type="region of interest" description="Disordered" evidence="4">
    <location>
        <begin position="720"/>
        <end position="775"/>
    </location>
</feature>
<comment type="caution">
    <text evidence="6">The sequence shown here is derived from an EMBL/GenBank/DDBJ whole genome shotgun (WGS) entry which is preliminary data.</text>
</comment>
<reference evidence="6" key="1">
    <citation type="submission" date="2023-02" db="EMBL/GenBank/DDBJ databases">
        <title>Identification and recombinant expression of a fungal hydrolase from Papiliotrema laurentii that hydrolyzes apple cutin and clears colloidal polyester polyurethane.</title>
        <authorList>
            <consortium name="DOE Joint Genome Institute"/>
            <person name="Roman V.A."/>
            <person name="Bojanowski C."/>
            <person name="Crable B.R."/>
            <person name="Wagner D.N."/>
            <person name="Hung C.S."/>
            <person name="Nadeau L.J."/>
            <person name="Schratz L."/>
            <person name="Haridas S."/>
            <person name="Pangilinan J."/>
            <person name="Lipzen A."/>
            <person name="Na H."/>
            <person name="Yan M."/>
            <person name="Ng V."/>
            <person name="Grigoriev I.V."/>
            <person name="Spatafora J.W."/>
            <person name="Barlow D."/>
            <person name="Biffinger J."/>
            <person name="Kelley-Loughnane N."/>
            <person name="Varaljay V.A."/>
            <person name="Crookes-Goodson W.J."/>
        </authorList>
    </citation>
    <scope>NUCLEOTIDE SEQUENCE</scope>
    <source>
        <strain evidence="6">5307AH</strain>
    </source>
</reference>
<feature type="region of interest" description="Disordered" evidence="4">
    <location>
        <begin position="107"/>
        <end position="140"/>
    </location>
</feature>
<dbReference type="CDD" id="cd12148">
    <property type="entry name" value="fungal_TF_MHR"/>
    <property type="match status" value="1"/>
</dbReference>
<dbReference type="GO" id="GO:0006351">
    <property type="term" value="P:DNA-templated transcription"/>
    <property type="evidence" value="ECO:0007669"/>
    <property type="project" value="InterPro"/>
</dbReference>
<organism evidence="6 7">
    <name type="scientific">Papiliotrema laurentii</name>
    <name type="common">Cryptococcus laurentii</name>
    <dbReference type="NCBI Taxonomy" id="5418"/>
    <lineage>
        <taxon>Eukaryota</taxon>
        <taxon>Fungi</taxon>
        <taxon>Dikarya</taxon>
        <taxon>Basidiomycota</taxon>
        <taxon>Agaricomycotina</taxon>
        <taxon>Tremellomycetes</taxon>
        <taxon>Tremellales</taxon>
        <taxon>Rhynchogastremaceae</taxon>
        <taxon>Papiliotrema</taxon>
    </lineage>
</organism>
<keyword evidence="7" id="KW-1185">Reference proteome</keyword>
<comment type="subcellular location">
    <subcellularLocation>
        <location evidence="1">Nucleus</location>
    </subcellularLocation>
</comment>
<dbReference type="Proteomes" id="UP001182556">
    <property type="component" value="Unassembled WGS sequence"/>
</dbReference>
<evidence type="ECO:0000256" key="3">
    <source>
        <dbReference type="ARBA" id="ARBA00023242"/>
    </source>
</evidence>
<keyword evidence="3" id="KW-0539">Nucleus</keyword>
<feature type="compositionally biased region" description="Polar residues" evidence="4">
    <location>
        <begin position="242"/>
        <end position="253"/>
    </location>
</feature>
<dbReference type="Pfam" id="PF04082">
    <property type="entry name" value="Fungal_trans"/>
    <property type="match status" value="1"/>
</dbReference>
<feature type="compositionally biased region" description="Pro residues" evidence="4">
    <location>
        <begin position="204"/>
        <end position="214"/>
    </location>
</feature>
<dbReference type="SMART" id="SM00066">
    <property type="entry name" value="GAL4"/>
    <property type="match status" value="1"/>
</dbReference>
<dbReference type="GO" id="GO:0005634">
    <property type="term" value="C:nucleus"/>
    <property type="evidence" value="ECO:0007669"/>
    <property type="project" value="UniProtKB-SubCell"/>
</dbReference>
<dbReference type="InterPro" id="IPR007219">
    <property type="entry name" value="XnlR_reg_dom"/>
</dbReference>
<dbReference type="Pfam" id="PF00172">
    <property type="entry name" value="Zn_clus"/>
    <property type="match status" value="1"/>
</dbReference>
<dbReference type="InterPro" id="IPR036864">
    <property type="entry name" value="Zn2-C6_fun-type_DNA-bd_sf"/>
</dbReference>
<feature type="compositionally biased region" description="Polar residues" evidence="4">
    <location>
        <begin position="754"/>
        <end position="767"/>
    </location>
</feature>